<name>A0AAE9GZP8_9NEIS</name>
<evidence type="ECO:0000256" key="8">
    <source>
        <dbReference type="ARBA" id="ARBA00022840"/>
    </source>
</evidence>
<keyword evidence="9 11" id="KW-0460">Magnesium</keyword>
<dbReference type="Proteomes" id="UP000829756">
    <property type="component" value="Chromosome"/>
</dbReference>
<dbReference type="PRINTS" id="PR01099">
    <property type="entry name" value="HYETHTZKNASE"/>
</dbReference>
<keyword evidence="15" id="KW-1185">Reference proteome</keyword>
<dbReference type="HAMAP" id="MF_00228">
    <property type="entry name" value="Thz_kinase"/>
    <property type="match status" value="1"/>
</dbReference>
<feature type="binding site" evidence="11">
    <location>
        <position position="44"/>
    </location>
    <ligand>
        <name>substrate</name>
    </ligand>
</feature>
<comment type="pathway">
    <text evidence="3 11">Cofactor biosynthesis; thiamine diphosphate biosynthesis; 4-methyl-5-(2-phosphoethyl)-thiazole from 5-(2-hydroxyethyl)-4-methylthiazole: step 1/1.</text>
</comment>
<comment type="cofactor">
    <cofactor evidence="2 11">
        <name>Mg(2+)</name>
        <dbReference type="ChEBI" id="CHEBI:18420"/>
    </cofactor>
</comment>
<dbReference type="NCBIfam" id="NF006830">
    <property type="entry name" value="PRK09355.1"/>
    <property type="match status" value="1"/>
</dbReference>
<dbReference type="Gene3D" id="3.40.1190.20">
    <property type="match status" value="1"/>
</dbReference>
<evidence type="ECO:0000256" key="9">
    <source>
        <dbReference type="ARBA" id="ARBA00022842"/>
    </source>
</evidence>
<comment type="catalytic activity">
    <reaction evidence="1 11">
        <text>5-(2-hydroxyethyl)-4-methylthiazole + ATP = 4-methyl-5-(2-phosphooxyethyl)-thiazole + ADP + H(+)</text>
        <dbReference type="Rhea" id="RHEA:24212"/>
        <dbReference type="ChEBI" id="CHEBI:15378"/>
        <dbReference type="ChEBI" id="CHEBI:17957"/>
        <dbReference type="ChEBI" id="CHEBI:30616"/>
        <dbReference type="ChEBI" id="CHEBI:58296"/>
        <dbReference type="ChEBI" id="CHEBI:456216"/>
        <dbReference type="EC" id="2.7.1.50"/>
    </reaction>
</comment>
<evidence type="ECO:0000256" key="5">
    <source>
        <dbReference type="ARBA" id="ARBA00022723"/>
    </source>
</evidence>
<feature type="binding site" evidence="11">
    <location>
        <position position="166"/>
    </location>
    <ligand>
        <name>ATP</name>
        <dbReference type="ChEBI" id="CHEBI:30616"/>
    </ligand>
</feature>
<accession>A0AAE9GZP8</accession>
<evidence type="ECO:0000313" key="14">
    <source>
        <dbReference type="EMBL" id="UOO80036.1"/>
    </source>
</evidence>
<keyword evidence="6 11" id="KW-0547">Nucleotide-binding</keyword>
<reference evidence="13 15" key="1">
    <citation type="submission" date="2019-03" db="EMBL/GenBank/DDBJ databases">
        <title>Genomic Encyclopedia of Type Strains, Phase IV (KMG-IV): sequencing the most valuable type-strain genomes for metagenomic binning, comparative biology and taxonomic classification.</title>
        <authorList>
            <person name="Goeker M."/>
        </authorList>
    </citation>
    <scope>NUCLEOTIDE SEQUENCE [LARGE SCALE GENOMIC DNA]</scope>
    <source>
        <strain evidence="13 15">DSM 17474</strain>
    </source>
</reference>
<evidence type="ECO:0000256" key="3">
    <source>
        <dbReference type="ARBA" id="ARBA00004868"/>
    </source>
</evidence>
<evidence type="ECO:0000256" key="7">
    <source>
        <dbReference type="ARBA" id="ARBA00022777"/>
    </source>
</evidence>
<gene>
    <name evidence="11 14" type="primary">thiM</name>
    <name evidence="13" type="ORF">EV680_13416</name>
    <name evidence="14" type="ORF">LVJ78_03200</name>
</gene>
<evidence type="ECO:0000313" key="15">
    <source>
        <dbReference type="Proteomes" id="UP000294721"/>
    </source>
</evidence>
<dbReference type="GO" id="GO:0009228">
    <property type="term" value="P:thiamine biosynthetic process"/>
    <property type="evidence" value="ECO:0007669"/>
    <property type="project" value="UniProtKB-KW"/>
</dbReference>
<evidence type="ECO:0000313" key="16">
    <source>
        <dbReference type="Proteomes" id="UP000829756"/>
    </source>
</evidence>
<organism evidence="14 16">
    <name type="scientific">Uruburuella suis</name>
    <dbReference type="NCBI Taxonomy" id="252130"/>
    <lineage>
        <taxon>Bacteria</taxon>
        <taxon>Pseudomonadati</taxon>
        <taxon>Pseudomonadota</taxon>
        <taxon>Betaproteobacteria</taxon>
        <taxon>Neisseriales</taxon>
        <taxon>Neisseriaceae</taxon>
        <taxon>Uruburuella</taxon>
    </lineage>
</organism>
<evidence type="ECO:0000256" key="11">
    <source>
        <dbReference type="HAMAP-Rule" id="MF_00228"/>
    </source>
</evidence>
<evidence type="ECO:0000256" key="4">
    <source>
        <dbReference type="ARBA" id="ARBA00022679"/>
    </source>
</evidence>
<dbReference type="AlphaFoldDB" id="A0AAE9GZP8"/>
<comment type="similarity">
    <text evidence="11">Belongs to the Thz kinase family.</text>
</comment>
<keyword evidence="5 11" id="KW-0479">Metal-binding</keyword>
<dbReference type="EC" id="2.7.1.50" evidence="11"/>
<dbReference type="EMBL" id="SLXE01000034">
    <property type="protein sequence ID" value="TCP01012.1"/>
    <property type="molecule type" value="Genomic_DNA"/>
</dbReference>
<dbReference type="GO" id="GO:0005524">
    <property type="term" value="F:ATP binding"/>
    <property type="evidence" value="ECO:0007669"/>
    <property type="project" value="UniProtKB-UniRule"/>
</dbReference>
<dbReference type="KEGG" id="usu:LVJ78_03200"/>
<dbReference type="RefSeq" id="WP_165870937.1">
    <property type="nucleotide sequence ID" value="NZ_CP091507.1"/>
</dbReference>
<evidence type="ECO:0000256" key="1">
    <source>
        <dbReference type="ARBA" id="ARBA00001771"/>
    </source>
</evidence>
<dbReference type="CDD" id="cd01170">
    <property type="entry name" value="THZ_kinase"/>
    <property type="match status" value="1"/>
</dbReference>
<dbReference type="EMBL" id="CP091507">
    <property type="protein sequence ID" value="UOO80036.1"/>
    <property type="molecule type" value="Genomic_DNA"/>
</dbReference>
<evidence type="ECO:0000256" key="12">
    <source>
        <dbReference type="SAM" id="Phobius"/>
    </source>
</evidence>
<keyword evidence="12" id="KW-0472">Membrane</keyword>
<keyword evidence="12" id="KW-1133">Transmembrane helix</keyword>
<dbReference type="SUPFAM" id="SSF53613">
    <property type="entry name" value="Ribokinase-like"/>
    <property type="match status" value="1"/>
</dbReference>
<feature type="binding site" evidence="11">
    <location>
        <position position="193"/>
    </location>
    <ligand>
        <name>substrate</name>
    </ligand>
</feature>
<evidence type="ECO:0000313" key="13">
    <source>
        <dbReference type="EMBL" id="TCP01012.1"/>
    </source>
</evidence>
<dbReference type="GO" id="GO:0009229">
    <property type="term" value="P:thiamine diphosphate biosynthetic process"/>
    <property type="evidence" value="ECO:0007669"/>
    <property type="project" value="UniProtKB-UniRule"/>
</dbReference>
<evidence type="ECO:0000256" key="10">
    <source>
        <dbReference type="ARBA" id="ARBA00022977"/>
    </source>
</evidence>
<keyword evidence="7 11" id="KW-0418">Kinase</keyword>
<dbReference type="Pfam" id="PF02110">
    <property type="entry name" value="HK"/>
    <property type="match status" value="1"/>
</dbReference>
<evidence type="ECO:0000256" key="6">
    <source>
        <dbReference type="ARBA" id="ARBA00022741"/>
    </source>
</evidence>
<reference evidence="14" key="3">
    <citation type="journal article" date="2022" name="Res Sq">
        <title>Evolution of multicellular longitudinally dividing oral cavity symbionts (Neisseriaceae).</title>
        <authorList>
            <person name="Nyongesa S."/>
            <person name="Weber P."/>
            <person name="Bernet E."/>
            <person name="Pullido F."/>
            <person name="Nieckarz M."/>
            <person name="Delaby M."/>
            <person name="Nieves C."/>
            <person name="Viehboeck T."/>
            <person name="Krause N."/>
            <person name="Rivera-Millot A."/>
            <person name="Nakamura A."/>
            <person name="Vischer N."/>
            <person name="VanNieuwenhze M."/>
            <person name="Brun Y."/>
            <person name="Cava F."/>
            <person name="Bulgheresi S."/>
            <person name="Veyrier F."/>
        </authorList>
    </citation>
    <scope>NUCLEOTIDE SEQUENCE</scope>
    <source>
        <strain evidence="14">1258/02</strain>
    </source>
</reference>
<dbReference type="GO" id="GO:0004417">
    <property type="term" value="F:hydroxyethylthiazole kinase activity"/>
    <property type="evidence" value="ECO:0007669"/>
    <property type="project" value="UniProtKB-UniRule"/>
</dbReference>
<dbReference type="PIRSF" id="PIRSF000513">
    <property type="entry name" value="Thz_kinase"/>
    <property type="match status" value="1"/>
</dbReference>
<sequence>MALPVARFAAAVRARNPLIHSITNYVVASFQANALSALGASPIMADEPEEAAKLTGLSDGLVVNIGTLNQHSINAMYLSAQAAYRKNIPRVLDPVGVGASYLRQHTVHELLQLFRFSAIRGNAGEIAFLAQAGHRSKGIDAGALEADPLQIAQTVARRYQSIVVMTGAEDYITDGRTTYLCRNGHPMMAVLVGTGCIASAVVGAFIAAHNHNMLEAAAAAISFYGLCGETAAASAQGPGSLQTLLLDNLYHLPREAMDQGCRLIRL</sequence>
<feature type="binding site" evidence="11">
    <location>
        <position position="120"/>
    </location>
    <ligand>
        <name>ATP</name>
        <dbReference type="ChEBI" id="CHEBI:30616"/>
    </ligand>
</feature>
<feature type="transmembrane region" description="Helical" evidence="12">
    <location>
        <begin position="187"/>
        <end position="208"/>
    </location>
</feature>
<dbReference type="GO" id="GO:0000287">
    <property type="term" value="F:magnesium ion binding"/>
    <property type="evidence" value="ECO:0007669"/>
    <property type="project" value="UniProtKB-UniRule"/>
</dbReference>
<dbReference type="InterPro" id="IPR029056">
    <property type="entry name" value="Ribokinase-like"/>
</dbReference>
<reference evidence="14" key="2">
    <citation type="submission" date="2021-12" db="EMBL/GenBank/DDBJ databases">
        <authorList>
            <person name="Veyrier F.J."/>
        </authorList>
    </citation>
    <scope>NUCLEOTIDE SEQUENCE</scope>
    <source>
        <strain evidence="14">1258/02</strain>
    </source>
</reference>
<keyword evidence="4 11" id="KW-0808">Transferase</keyword>
<dbReference type="NCBIfam" id="TIGR00694">
    <property type="entry name" value="thiM"/>
    <property type="match status" value="1"/>
</dbReference>
<protein>
    <recommendedName>
        <fullName evidence="11">Hydroxyethylthiazole kinase</fullName>
        <ecNumber evidence="11">2.7.1.50</ecNumber>
    </recommendedName>
    <alternativeName>
        <fullName evidence="11">4-methyl-5-beta-hydroxyethylthiazole kinase</fullName>
        <shortName evidence="11">TH kinase</shortName>
        <shortName evidence="11">Thz kinase</shortName>
    </alternativeName>
</protein>
<dbReference type="Proteomes" id="UP000294721">
    <property type="component" value="Unassembled WGS sequence"/>
</dbReference>
<keyword evidence="8 11" id="KW-0067">ATP-binding</keyword>
<comment type="function">
    <text evidence="11">Catalyzes the phosphorylation of the hydroxyl group of 4-methyl-5-beta-hydroxyethylthiazole (THZ).</text>
</comment>
<keyword evidence="10 11" id="KW-0784">Thiamine biosynthesis</keyword>
<dbReference type="InterPro" id="IPR000417">
    <property type="entry name" value="Hyethyz_kinase"/>
</dbReference>
<proteinExistence type="inferred from homology"/>
<evidence type="ECO:0000256" key="2">
    <source>
        <dbReference type="ARBA" id="ARBA00001946"/>
    </source>
</evidence>
<keyword evidence="12" id="KW-0812">Transmembrane</keyword>